<dbReference type="PANTHER" id="PTHR47973">
    <property type="entry name" value="CYSTEINE-RICH RECEPTOR-LIKE PROTEIN KINASE 3"/>
    <property type="match status" value="1"/>
</dbReference>
<gene>
    <name evidence="7" type="ORF">CTI12_AA353000</name>
</gene>
<evidence type="ECO:0000256" key="1">
    <source>
        <dbReference type="ARBA" id="ARBA00022679"/>
    </source>
</evidence>
<dbReference type="FunFam" id="1.10.510.10:FF:000336">
    <property type="entry name" value="Cysteine-rich receptor-like protein kinase 2"/>
    <property type="match status" value="1"/>
</dbReference>
<keyword evidence="3 7" id="KW-0418">Kinase</keyword>
<evidence type="ECO:0000256" key="3">
    <source>
        <dbReference type="ARBA" id="ARBA00022777"/>
    </source>
</evidence>
<organism evidence="7 8">
    <name type="scientific">Artemisia annua</name>
    <name type="common">Sweet wormwood</name>
    <dbReference type="NCBI Taxonomy" id="35608"/>
    <lineage>
        <taxon>Eukaryota</taxon>
        <taxon>Viridiplantae</taxon>
        <taxon>Streptophyta</taxon>
        <taxon>Embryophyta</taxon>
        <taxon>Tracheophyta</taxon>
        <taxon>Spermatophyta</taxon>
        <taxon>Magnoliopsida</taxon>
        <taxon>eudicotyledons</taxon>
        <taxon>Gunneridae</taxon>
        <taxon>Pentapetalae</taxon>
        <taxon>asterids</taxon>
        <taxon>campanulids</taxon>
        <taxon>Asterales</taxon>
        <taxon>Asteraceae</taxon>
        <taxon>Asteroideae</taxon>
        <taxon>Anthemideae</taxon>
        <taxon>Artemisiinae</taxon>
        <taxon>Artemisia</taxon>
    </lineage>
</organism>
<dbReference type="PROSITE" id="PS50011">
    <property type="entry name" value="PROTEIN_KINASE_DOM"/>
    <property type="match status" value="1"/>
</dbReference>
<dbReference type="InterPro" id="IPR000719">
    <property type="entry name" value="Prot_kinase_dom"/>
</dbReference>
<accession>A0A2U1MQK2</accession>
<evidence type="ECO:0000256" key="2">
    <source>
        <dbReference type="ARBA" id="ARBA00022741"/>
    </source>
</evidence>
<dbReference type="AlphaFoldDB" id="A0A2U1MQK2"/>
<dbReference type="Gene3D" id="1.10.510.10">
    <property type="entry name" value="Transferase(Phosphotransferase) domain 1"/>
    <property type="match status" value="1"/>
</dbReference>
<feature type="region of interest" description="Disordered" evidence="5">
    <location>
        <begin position="420"/>
        <end position="511"/>
    </location>
</feature>
<keyword evidence="4" id="KW-0067">ATP-binding</keyword>
<reference evidence="7 8" key="1">
    <citation type="journal article" date="2018" name="Mol. Plant">
        <title>The genome of Artemisia annua provides insight into the evolution of Asteraceae family and artemisinin biosynthesis.</title>
        <authorList>
            <person name="Shen Q."/>
            <person name="Zhang L."/>
            <person name="Liao Z."/>
            <person name="Wang S."/>
            <person name="Yan T."/>
            <person name="Shi P."/>
            <person name="Liu M."/>
            <person name="Fu X."/>
            <person name="Pan Q."/>
            <person name="Wang Y."/>
            <person name="Lv Z."/>
            <person name="Lu X."/>
            <person name="Zhang F."/>
            <person name="Jiang W."/>
            <person name="Ma Y."/>
            <person name="Chen M."/>
            <person name="Hao X."/>
            <person name="Li L."/>
            <person name="Tang Y."/>
            <person name="Lv G."/>
            <person name="Zhou Y."/>
            <person name="Sun X."/>
            <person name="Brodelius P.E."/>
            <person name="Rose J.K.C."/>
            <person name="Tang K."/>
        </authorList>
    </citation>
    <scope>NUCLEOTIDE SEQUENCE [LARGE SCALE GENOMIC DNA]</scope>
    <source>
        <strain evidence="8">cv. Huhao1</strain>
        <tissue evidence="7">Leaf</tissue>
    </source>
</reference>
<dbReference type="SUPFAM" id="SSF56112">
    <property type="entry name" value="Protein kinase-like (PK-like)"/>
    <property type="match status" value="1"/>
</dbReference>
<dbReference type="InterPro" id="IPR011009">
    <property type="entry name" value="Kinase-like_dom_sf"/>
</dbReference>
<dbReference type="PROSITE" id="PS00108">
    <property type="entry name" value="PROTEIN_KINASE_ST"/>
    <property type="match status" value="1"/>
</dbReference>
<keyword evidence="2" id="KW-0547">Nucleotide-binding</keyword>
<dbReference type="STRING" id="35608.A0A2U1MQK2"/>
<dbReference type="Proteomes" id="UP000245207">
    <property type="component" value="Unassembled WGS sequence"/>
</dbReference>
<feature type="region of interest" description="Disordered" evidence="5">
    <location>
        <begin position="527"/>
        <end position="614"/>
    </location>
</feature>
<dbReference type="EMBL" id="PKPP01004621">
    <property type="protein sequence ID" value="PWA63529.1"/>
    <property type="molecule type" value="Genomic_DNA"/>
</dbReference>
<evidence type="ECO:0000313" key="7">
    <source>
        <dbReference type="EMBL" id="PWA63529.1"/>
    </source>
</evidence>
<dbReference type="GO" id="GO:0005524">
    <property type="term" value="F:ATP binding"/>
    <property type="evidence" value="ECO:0007669"/>
    <property type="project" value="UniProtKB-KW"/>
</dbReference>
<feature type="compositionally biased region" description="Low complexity" evidence="5">
    <location>
        <begin position="570"/>
        <end position="584"/>
    </location>
</feature>
<dbReference type="SMART" id="SM00220">
    <property type="entry name" value="S_TKc"/>
    <property type="match status" value="1"/>
</dbReference>
<dbReference type="OrthoDB" id="4062651at2759"/>
<keyword evidence="1" id="KW-0808">Transferase</keyword>
<dbReference type="CDD" id="cd14066">
    <property type="entry name" value="STKc_IRAK"/>
    <property type="match status" value="1"/>
</dbReference>
<dbReference type="InterPro" id="IPR052059">
    <property type="entry name" value="CR_Ser/Thr_kinase"/>
</dbReference>
<protein>
    <submittedName>
        <fullName evidence="7">Protein kinase-like domain, Concanavalin A-like lectin/glucanase domain protein</fullName>
    </submittedName>
</protein>
<evidence type="ECO:0000313" key="8">
    <source>
        <dbReference type="Proteomes" id="UP000245207"/>
    </source>
</evidence>
<dbReference type="Gene3D" id="3.30.200.20">
    <property type="entry name" value="Phosphorylase Kinase, domain 1"/>
    <property type="match status" value="1"/>
</dbReference>
<evidence type="ECO:0000256" key="4">
    <source>
        <dbReference type="ARBA" id="ARBA00022840"/>
    </source>
</evidence>
<keyword evidence="8" id="KW-1185">Reference proteome</keyword>
<feature type="compositionally biased region" description="Low complexity" evidence="5">
    <location>
        <begin position="442"/>
        <end position="472"/>
    </location>
</feature>
<dbReference type="GO" id="GO:0004672">
    <property type="term" value="F:protein kinase activity"/>
    <property type="evidence" value="ECO:0007669"/>
    <property type="project" value="InterPro"/>
</dbReference>
<dbReference type="InterPro" id="IPR008271">
    <property type="entry name" value="Ser/Thr_kinase_AS"/>
</dbReference>
<evidence type="ECO:0000259" key="6">
    <source>
        <dbReference type="PROSITE" id="PS50011"/>
    </source>
</evidence>
<dbReference type="FunFam" id="3.30.200.20:FF:000162">
    <property type="entry name" value="Adenine nucleotide alpha hydrolase-like domain kinase"/>
    <property type="match status" value="1"/>
</dbReference>
<evidence type="ECO:0000256" key="5">
    <source>
        <dbReference type="SAM" id="MobiDB-lite"/>
    </source>
</evidence>
<sequence length="614" mass="66816">MVKDVRPHDTYVEEEERVGVPQEQKIFTFQALISATNNFENKLGQGGFGPVFKGKLYDGREIAVKKLSETSKQGKREFTNEAKLLACIQHRNVVSLLGFCAIPEKLLVYEYVANESLDKLLFKSEKRGVLDWKRRYSIIVGVAQGLLYLHEDSHDRIIHRDIKASNILLDQKWRPKIADFGMARLYPEDKTHVTTRVAGTNGYMAPEYAMHGNLSVKSDVYSYGVVVLELISGQKNSTFSLDPECENLLDWAFKLYEKGKAVEIMDPALATSADPDQVKTCTQIGLLCTQSDPKQRPTIRQVVVMLSKQSGTLDEPTKPGYEGTKTRRPKRPSSSSSTSGSSSQVDSRSSRSSITTITSSTSNAHHNTLRSSFVSSVSDPKGKRPIEGCCKLMATNLVKMQSSLQAQTFKPVVVMLSKQSGTLDEPTKPGYEGTKTRRPKRPSSSSSTSGSSSQVDSRSSRSSITTITSSTSNAHHNTLRSSFVSSVSDPKGKGKNVEASGGSSGNPRSRKKVRFCLDDYIEGSPSFVAREGGSNTAGNGTPPSANQSGQWSGASTASTESQRNPNATPSCQSGISSGSRSLGSPRWNRQAIRNGIFRGGGVSKRVGPNTPNKT</sequence>
<feature type="region of interest" description="Disordered" evidence="5">
    <location>
        <begin position="306"/>
        <end position="363"/>
    </location>
</feature>
<keyword evidence="7" id="KW-0430">Lectin</keyword>
<proteinExistence type="predicted"/>
<name>A0A2U1MQK2_ARTAN</name>
<dbReference type="GO" id="GO:0030246">
    <property type="term" value="F:carbohydrate binding"/>
    <property type="evidence" value="ECO:0007669"/>
    <property type="project" value="UniProtKB-KW"/>
</dbReference>
<dbReference type="InterPro" id="IPR001245">
    <property type="entry name" value="Ser-Thr/Tyr_kinase_cat_dom"/>
</dbReference>
<feature type="compositionally biased region" description="Polar residues" evidence="5">
    <location>
        <begin position="473"/>
        <end position="488"/>
    </location>
</feature>
<comment type="caution">
    <text evidence="7">The sequence shown here is derived from an EMBL/GenBank/DDBJ whole genome shotgun (WGS) entry which is preliminary data.</text>
</comment>
<feature type="compositionally biased region" description="Polar residues" evidence="5">
    <location>
        <begin position="533"/>
        <end position="569"/>
    </location>
</feature>
<feature type="domain" description="Protein kinase" evidence="6">
    <location>
        <begin position="37"/>
        <end position="313"/>
    </location>
</feature>
<dbReference type="Pfam" id="PF07714">
    <property type="entry name" value="PK_Tyr_Ser-Thr"/>
    <property type="match status" value="1"/>
</dbReference>
<feature type="compositionally biased region" description="Low complexity" evidence="5">
    <location>
        <begin position="332"/>
        <end position="362"/>
    </location>
</feature>